<sequence>SLEPLFIPFFPSLSTVDSKYKKVSSSGVFDESSSYSTCDHLLTFGLPMRTMAFVHLFIQFLSCCVFYLILMFISSFDYRAPRITRDMNWFGIECDLDINFVCSFPLPFLLLGSIGIGTERRILVLLFSIYMTFIWVVTLLAWLPFVIFIIMKIPHDMYFMYMDVSTQVFPFTTLSSVVCEDLNSLRLRYFYSLHLLRICLFLELLFLFSFYPKSATGI</sequence>
<keyword evidence="3" id="KW-1185">Reference proteome</keyword>
<keyword evidence="1" id="KW-1133">Transmembrane helix</keyword>
<feature type="non-terminal residue" evidence="2">
    <location>
        <position position="1"/>
    </location>
</feature>
<protein>
    <submittedName>
        <fullName evidence="2">Uncharacterized protein</fullName>
    </submittedName>
</protein>
<reference evidence="3" key="1">
    <citation type="submission" date="2022-10" db="EMBL/GenBank/DDBJ databases">
        <title>Genome assembly of Pristionchus species.</title>
        <authorList>
            <person name="Yoshida K."/>
            <person name="Sommer R.J."/>
        </authorList>
    </citation>
    <scope>NUCLEOTIDE SEQUENCE [LARGE SCALE GENOMIC DNA]</scope>
    <source>
        <strain evidence="3">RS5460</strain>
    </source>
</reference>
<organism evidence="2 3">
    <name type="scientific">Pristionchus mayeri</name>
    <dbReference type="NCBI Taxonomy" id="1317129"/>
    <lineage>
        <taxon>Eukaryota</taxon>
        <taxon>Metazoa</taxon>
        <taxon>Ecdysozoa</taxon>
        <taxon>Nematoda</taxon>
        <taxon>Chromadorea</taxon>
        <taxon>Rhabditida</taxon>
        <taxon>Rhabditina</taxon>
        <taxon>Diplogasteromorpha</taxon>
        <taxon>Diplogasteroidea</taxon>
        <taxon>Neodiplogasteridae</taxon>
        <taxon>Pristionchus</taxon>
    </lineage>
</organism>
<feature type="transmembrane region" description="Helical" evidence="1">
    <location>
        <begin position="122"/>
        <end position="151"/>
    </location>
</feature>
<evidence type="ECO:0000313" key="3">
    <source>
        <dbReference type="Proteomes" id="UP001328107"/>
    </source>
</evidence>
<feature type="transmembrane region" description="Helical" evidence="1">
    <location>
        <begin position="189"/>
        <end position="211"/>
    </location>
</feature>
<gene>
    <name evidence="2" type="ORF">PMAYCL1PPCAC_06281</name>
</gene>
<keyword evidence="1" id="KW-0812">Transmembrane</keyword>
<evidence type="ECO:0000313" key="2">
    <source>
        <dbReference type="EMBL" id="GMR36086.1"/>
    </source>
</evidence>
<comment type="caution">
    <text evidence="2">The sequence shown here is derived from an EMBL/GenBank/DDBJ whole genome shotgun (WGS) entry which is preliminary data.</text>
</comment>
<accession>A0AAN4ZBM7</accession>
<dbReference type="AlphaFoldDB" id="A0AAN4ZBM7"/>
<name>A0AAN4ZBM7_9BILA</name>
<dbReference type="EMBL" id="BTRK01000002">
    <property type="protein sequence ID" value="GMR36086.1"/>
    <property type="molecule type" value="Genomic_DNA"/>
</dbReference>
<proteinExistence type="predicted"/>
<evidence type="ECO:0000256" key="1">
    <source>
        <dbReference type="SAM" id="Phobius"/>
    </source>
</evidence>
<dbReference type="Proteomes" id="UP001328107">
    <property type="component" value="Unassembled WGS sequence"/>
</dbReference>
<feature type="transmembrane region" description="Helical" evidence="1">
    <location>
        <begin position="52"/>
        <end position="76"/>
    </location>
</feature>
<keyword evidence="1" id="KW-0472">Membrane</keyword>
<feature type="transmembrane region" description="Helical" evidence="1">
    <location>
        <begin position="96"/>
        <end position="116"/>
    </location>
</feature>
<feature type="non-terminal residue" evidence="2">
    <location>
        <position position="218"/>
    </location>
</feature>